<dbReference type="Proteomes" id="UP001597110">
    <property type="component" value="Unassembled WGS sequence"/>
</dbReference>
<sequence length="61" mass="6413">MADVDVAAYDLLSHLGRQCEAAMRVEWHARDCGDLMTAAIGSEAAESASALAFEIAEVLCG</sequence>
<gene>
    <name evidence="1" type="ORF">ACFQ0E_15770</name>
</gene>
<protein>
    <submittedName>
        <fullName evidence="1">Uncharacterized protein</fullName>
    </submittedName>
</protein>
<dbReference type="RefSeq" id="WP_386825452.1">
    <property type="nucleotide sequence ID" value="NZ_JBHTIF010000004.1"/>
</dbReference>
<keyword evidence="2" id="KW-1185">Reference proteome</keyword>
<organism evidence="1 2">
    <name type="scientific">Lysobacter brunescens</name>
    <dbReference type="NCBI Taxonomy" id="262323"/>
    <lineage>
        <taxon>Bacteria</taxon>
        <taxon>Pseudomonadati</taxon>
        <taxon>Pseudomonadota</taxon>
        <taxon>Gammaproteobacteria</taxon>
        <taxon>Lysobacterales</taxon>
        <taxon>Lysobacteraceae</taxon>
        <taxon>Lysobacter</taxon>
    </lineage>
</organism>
<accession>A0ABW2YFY8</accession>
<dbReference type="EMBL" id="JBHTIF010000004">
    <property type="protein sequence ID" value="MFD0727053.1"/>
    <property type="molecule type" value="Genomic_DNA"/>
</dbReference>
<name>A0ABW2YFY8_9GAMM</name>
<evidence type="ECO:0000313" key="2">
    <source>
        <dbReference type="Proteomes" id="UP001597110"/>
    </source>
</evidence>
<evidence type="ECO:0000313" key="1">
    <source>
        <dbReference type="EMBL" id="MFD0727053.1"/>
    </source>
</evidence>
<reference evidence="2" key="1">
    <citation type="journal article" date="2019" name="Int. J. Syst. Evol. Microbiol.">
        <title>The Global Catalogue of Microorganisms (GCM) 10K type strain sequencing project: providing services to taxonomists for standard genome sequencing and annotation.</title>
        <authorList>
            <consortium name="The Broad Institute Genomics Platform"/>
            <consortium name="The Broad Institute Genome Sequencing Center for Infectious Disease"/>
            <person name="Wu L."/>
            <person name="Ma J."/>
        </authorList>
    </citation>
    <scope>NUCLEOTIDE SEQUENCE [LARGE SCALE GENOMIC DNA]</scope>
    <source>
        <strain evidence="2">CCUG 55585</strain>
    </source>
</reference>
<comment type="caution">
    <text evidence="1">The sequence shown here is derived from an EMBL/GenBank/DDBJ whole genome shotgun (WGS) entry which is preliminary data.</text>
</comment>
<proteinExistence type="predicted"/>